<dbReference type="InterPro" id="IPR015422">
    <property type="entry name" value="PyrdxlP-dep_Trfase_small"/>
</dbReference>
<organism evidence="7 8">
    <name type="scientific">Arachidicoccus rhizosphaerae</name>
    <dbReference type="NCBI Taxonomy" id="551991"/>
    <lineage>
        <taxon>Bacteria</taxon>
        <taxon>Pseudomonadati</taxon>
        <taxon>Bacteroidota</taxon>
        <taxon>Chitinophagia</taxon>
        <taxon>Chitinophagales</taxon>
        <taxon>Chitinophagaceae</taxon>
        <taxon>Arachidicoccus</taxon>
    </lineage>
</organism>
<dbReference type="Gene3D" id="3.90.1150.10">
    <property type="entry name" value="Aspartate Aminotransferase, domain 1"/>
    <property type="match status" value="1"/>
</dbReference>
<dbReference type="FunFam" id="3.90.1150.10:FF:000033">
    <property type="entry name" value="Cystathionine gamma-synthase"/>
    <property type="match status" value="1"/>
</dbReference>
<feature type="modified residue" description="N6-(pyridoxal phosphate)lysine" evidence="3 4">
    <location>
        <position position="208"/>
    </location>
</feature>
<comment type="pathway">
    <text evidence="3">Amino-acid biosynthesis; L-methionine biosynthesis via de novo pathway; L-homocysteine from O-succinyl-L-homoserine: step 1/1.</text>
</comment>
<dbReference type="Gene3D" id="3.40.640.10">
    <property type="entry name" value="Type I PLP-dependent aspartate aminotransferase-like (Major domain)"/>
    <property type="match status" value="1"/>
</dbReference>
<dbReference type="InterPro" id="IPR015421">
    <property type="entry name" value="PyrdxlP-dep_Trfase_major"/>
</dbReference>
<keyword evidence="3" id="KW-0808">Transferase</keyword>
<dbReference type="InterPro" id="IPR054542">
    <property type="entry name" value="Cys_met_metab_PP"/>
</dbReference>
<dbReference type="PANTHER" id="PTHR11808:SF80">
    <property type="entry name" value="CYSTATHIONINE GAMMA-LYASE"/>
    <property type="match status" value="1"/>
</dbReference>
<dbReference type="GO" id="GO:0030170">
    <property type="term" value="F:pyridoxal phosphate binding"/>
    <property type="evidence" value="ECO:0007669"/>
    <property type="project" value="UniProtKB-UniRule"/>
</dbReference>
<dbReference type="UniPathway" id="UPA00051">
    <property type="reaction ID" value="UER00449"/>
</dbReference>
<dbReference type="PANTHER" id="PTHR11808">
    <property type="entry name" value="TRANS-SULFURATION ENZYME FAMILY MEMBER"/>
    <property type="match status" value="1"/>
</dbReference>
<evidence type="ECO:0000256" key="6">
    <source>
        <dbReference type="SAM" id="MobiDB-lite"/>
    </source>
</evidence>
<dbReference type="EC" id="2.5.1.-" evidence="3"/>
<dbReference type="GO" id="GO:0019346">
    <property type="term" value="P:transsulfuration"/>
    <property type="evidence" value="ECO:0007669"/>
    <property type="project" value="InterPro"/>
</dbReference>
<dbReference type="InterPro" id="IPR000277">
    <property type="entry name" value="Cys/Met-Metab_PyrdxlP-dep_enz"/>
</dbReference>
<evidence type="ECO:0000256" key="1">
    <source>
        <dbReference type="ARBA" id="ARBA00001933"/>
    </source>
</evidence>
<dbReference type="GO" id="GO:0005737">
    <property type="term" value="C:cytoplasm"/>
    <property type="evidence" value="ECO:0007669"/>
    <property type="project" value="TreeGrafter"/>
</dbReference>
<dbReference type="EMBL" id="FNQY01000025">
    <property type="protein sequence ID" value="SEA52851.1"/>
    <property type="molecule type" value="Genomic_DNA"/>
</dbReference>
<evidence type="ECO:0000256" key="2">
    <source>
        <dbReference type="ARBA" id="ARBA00022898"/>
    </source>
</evidence>
<dbReference type="PIRSF" id="PIRSF001434">
    <property type="entry name" value="CGS"/>
    <property type="match status" value="1"/>
</dbReference>
<accession>A0A1H4BXE0</accession>
<feature type="region of interest" description="Disordered" evidence="6">
    <location>
        <begin position="1"/>
        <end position="25"/>
    </location>
</feature>
<dbReference type="InterPro" id="IPR015424">
    <property type="entry name" value="PyrdxlP-dep_Trfase"/>
</dbReference>
<dbReference type="GO" id="GO:0071268">
    <property type="term" value="P:homocysteine biosynthetic process"/>
    <property type="evidence" value="ECO:0007669"/>
    <property type="project" value="InterPro"/>
</dbReference>
<protein>
    <recommendedName>
        <fullName evidence="3">O-succinylhomoserine sulfhydrylase</fullName>
        <shortName evidence="3">OSH sulfhydrylase</shortName>
        <shortName evidence="3">OSHS sulfhydrylase</shortName>
        <ecNumber evidence="3">2.5.1.-</ecNumber>
    </recommendedName>
</protein>
<keyword evidence="3" id="KW-0486">Methionine biosynthesis</keyword>
<keyword evidence="3" id="KW-0028">Amino-acid biosynthesis</keyword>
<dbReference type="NCBIfam" id="NF006003">
    <property type="entry name" value="PRK08133.1"/>
    <property type="match status" value="1"/>
</dbReference>
<dbReference type="GO" id="GO:0016765">
    <property type="term" value="F:transferase activity, transferring alkyl or aryl (other than methyl) groups"/>
    <property type="evidence" value="ECO:0007669"/>
    <property type="project" value="UniProtKB-UniRule"/>
</dbReference>
<keyword evidence="2 3" id="KW-0663">Pyridoxal phosphate</keyword>
<reference evidence="7 8" key="1">
    <citation type="submission" date="2016-10" db="EMBL/GenBank/DDBJ databases">
        <authorList>
            <person name="de Groot N.N."/>
        </authorList>
    </citation>
    <scope>NUCLEOTIDE SEQUENCE [LARGE SCALE GENOMIC DNA]</scope>
    <source>
        <strain evidence="7 8">Vu-144</strain>
    </source>
</reference>
<comment type="subunit">
    <text evidence="3">Homotetramer.</text>
</comment>
<gene>
    <name evidence="3" type="primary">metZ</name>
    <name evidence="7" type="ORF">SAMN05192529_12533</name>
</gene>
<dbReference type="Proteomes" id="UP000199041">
    <property type="component" value="Unassembled WGS sequence"/>
</dbReference>
<dbReference type="InterPro" id="IPR006234">
    <property type="entry name" value="O-succ-hSer_sulfhydrylase"/>
</dbReference>
<name>A0A1H4BXE0_9BACT</name>
<dbReference type="CDD" id="cd00614">
    <property type="entry name" value="CGS_like"/>
    <property type="match status" value="1"/>
</dbReference>
<evidence type="ECO:0000256" key="5">
    <source>
        <dbReference type="RuleBase" id="RU362118"/>
    </source>
</evidence>
<evidence type="ECO:0000313" key="7">
    <source>
        <dbReference type="EMBL" id="SEA52851.1"/>
    </source>
</evidence>
<dbReference type="GO" id="GO:0071266">
    <property type="term" value="P:'de novo' L-methionine biosynthetic process"/>
    <property type="evidence" value="ECO:0007669"/>
    <property type="project" value="UniProtKB-UniRule"/>
</dbReference>
<dbReference type="RefSeq" id="WP_091400562.1">
    <property type="nucleotide sequence ID" value="NZ_FNQY01000025.1"/>
</dbReference>
<dbReference type="SUPFAM" id="SSF53383">
    <property type="entry name" value="PLP-dependent transferases"/>
    <property type="match status" value="1"/>
</dbReference>
<evidence type="ECO:0000256" key="3">
    <source>
        <dbReference type="HAMAP-Rule" id="MF_02056"/>
    </source>
</evidence>
<evidence type="ECO:0000256" key="4">
    <source>
        <dbReference type="PIRSR" id="PIRSR001434-2"/>
    </source>
</evidence>
<comment type="cofactor">
    <cofactor evidence="1 3 5">
        <name>pyridoxal 5'-phosphate</name>
        <dbReference type="ChEBI" id="CHEBI:597326"/>
    </cofactor>
</comment>
<feature type="compositionally biased region" description="Basic and acidic residues" evidence="6">
    <location>
        <begin position="1"/>
        <end position="12"/>
    </location>
</feature>
<dbReference type="PROSITE" id="PS00868">
    <property type="entry name" value="CYS_MET_METAB_PP"/>
    <property type="match status" value="1"/>
</dbReference>
<dbReference type="FunFam" id="3.40.640.10:FF:000046">
    <property type="entry name" value="Cystathionine gamma-lyase"/>
    <property type="match status" value="1"/>
</dbReference>
<dbReference type="OrthoDB" id="9803729at2"/>
<sequence>MSNRKLHPETEAVRLQTPTTAQHEHSTPLFLTSSFVFDKADDMRAAFAGETDDNIYSRYSNPNVDEFAAKVAAMEKCEAGYAVASGMAAVFSSFMALLKTGDHLLCCRSIFGGTVTVVTKFLDKFGIEYTFVPANDVSSWEQEIRPNTKMIYLETPTNPQLELVDLEAVGKLAKKHNIIFNVDNCFATPVLQTPVDFGADIVLHSATKWMDGQGRVLGGVVVGKKELIHEIYLFCRNSGPALSAFNAWVLSKSLETLSIRIDRHSASALKIAEKLEKNPQIEWLKYPFLPSHPQYEIAKKQMKAGGGIVCFEIKGGVEAGAKFMDSLELLSLTPNLGDSRSIASHPASTTHGKLTEEERAKVGITPGLIRISVGLEHPDDILSDIEQALAKI</sequence>
<dbReference type="HAMAP" id="MF_02056">
    <property type="entry name" value="MetZ"/>
    <property type="match status" value="1"/>
</dbReference>
<dbReference type="STRING" id="551991.SAMN05192529_12533"/>
<comment type="catalytic activity">
    <reaction evidence="3">
        <text>O-succinyl-L-homoserine + hydrogen sulfide = L-homocysteine + succinate</text>
        <dbReference type="Rhea" id="RHEA:27826"/>
        <dbReference type="ChEBI" id="CHEBI:29919"/>
        <dbReference type="ChEBI" id="CHEBI:30031"/>
        <dbReference type="ChEBI" id="CHEBI:57661"/>
        <dbReference type="ChEBI" id="CHEBI:58199"/>
    </reaction>
</comment>
<comment type="function">
    <text evidence="3">Catalyzes the formation of L-homocysteine from O-succinyl-L-homoserine (OSHS) and hydrogen sulfide.</text>
</comment>
<dbReference type="GO" id="GO:0016846">
    <property type="term" value="F:carbon-sulfur lyase activity"/>
    <property type="evidence" value="ECO:0007669"/>
    <property type="project" value="TreeGrafter"/>
</dbReference>
<comment type="similarity">
    <text evidence="3">Belongs to the trans-sulfuration enzymes family. MetZ subfamily.</text>
</comment>
<dbReference type="Pfam" id="PF01053">
    <property type="entry name" value="Cys_Met_Meta_PP"/>
    <property type="match status" value="1"/>
</dbReference>
<proteinExistence type="inferred from homology"/>
<dbReference type="AlphaFoldDB" id="A0A1H4BXE0"/>
<evidence type="ECO:0000313" key="8">
    <source>
        <dbReference type="Proteomes" id="UP000199041"/>
    </source>
</evidence>
<keyword evidence="8" id="KW-1185">Reference proteome</keyword>